<dbReference type="Pfam" id="PF00646">
    <property type="entry name" value="F-box"/>
    <property type="match status" value="1"/>
</dbReference>
<dbReference type="SUPFAM" id="SSF81383">
    <property type="entry name" value="F-box domain"/>
    <property type="match status" value="1"/>
</dbReference>
<feature type="compositionally biased region" description="Pro residues" evidence="1">
    <location>
        <begin position="25"/>
        <end position="39"/>
    </location>
</feature>
<gene>
    <name evidence="3" type="ORF">RHGRI_012413</name>
</gene>
<protein>
    <recommendedName>
        <fullName evidence="2">F-box domain-containing protein</fullName>
    </recommendedName>
</protein>
<proteinExistence type="predicted"/>
<dbReference type="InterPro" id="IPR050796">
    <property type="entry name" value="SCF_F-box_component"/>
</dbReference>
<dbReference type="PROSITE" id="PS50181">
    <property type="entry name" value="FBOX"/>
    <property type="match status" value="1"/>
</dbReference>
<keyword evidence="4" id="KW-1185">Reference proteome</keyword>
<evidence type="ECO:0000313" key="3">
    <source>
        <dbReference type="EMBL" id="KAG5554843.1"/>
    </source>
</evidence>
<dbReference type="PANTHER" id="PTHR31672:SF13">
    <property type="entry name" value="F-BOX PROTEIN CPR30-LIKE"/>
    <property type="match status" value="1"/>
</dbReference>
<dbReference type="CDD" id="cd22157">
    <property type="entry name" value="F-box_AtFBW1-like"/>
    <property type="match status" value="1"/>
</dbReference>
<evidence type="ECO:0000313" key="4">
    <source>
        <dbReference type="Proteomes" id="UP000823749"/>
    </source>
</evidence>
<dbReference type="InterPro" id="IPR036047">
    <property type="entry name" value="F-box-like_dom_sf"/>
</dbReference>
<dbReference type="PANTHER" id="PTHR31672">
    <property type="entry name" value="BNACNNG10540D PROTEIN"/>
    <property type="match status" value="1"/>
</dbReference>
<feature type="region of interest" description="Disordered" evidence="1">
    <location>
        <begin position="15"/>
        <end position="49"/>
    </location>
</feature>
<dbReference type="SMART" id="SM00256">
    <property type="entry name" value="FBOX"/>
    <property type="match status" value="1"/>
</dbReference>
<dbReference type="InterPro" id="IPR001810">
    <property type="entry name" value="F-box_dom"/>
</dbReference>
<sequence>MDFPDFYLNALKSTANLSGRRRPPSFSPPPPSFPSPPHSPDISSLPESQVPDIPPDLLKKILSRLPIRSLLRFRCVCKPWLKLISNPQFSILFQKGKIAIRGGKGLLYDLHLDSESDRVSMVGLHYPRKKKEIGGTEEVEMPQFEILGSCKGLLLIKHDIDFYLWNPSTRQCMKVLLYPRSDERFEYDRVLTGSGLCYDSVTDEFKAVMAYRYPYRGGYRFNGDRGIAVAACLKSRRWTNVYFPYKLKSGDSGPVVNERLHWVVKRDEDERADAWNLGYKDSDRVRRGWRDCCDYLPSWEDMSDISYWEEDDYTTDDWEEEDIFKKGKEQHRMRIRT</sequence>
<dbReference type="Proteomes" id="UP000823749">
    <property type="component" value="Chromosome 4"/>
</dbReference>
<dbReference type="AlphaFoldDB" id="A0AAV6KQE5"/>
<evidence type="ECO:0000256" key="1">
    <source>
        <dbReference type="SAM" id="MobiDB-lite"/>
    </source>
</evidence>
<name>A0AAV6KQE5_9ERIC</name>
<dbReference type="Gene3D" id="1.20.1280.50">
    <property type="match status" value="1"/>
</dbReference>
<comment type="caution">
    <text evidence="3">The sequence shown here is derived from an EMBL/GenBank/DDBJ whole genome shotgun (WGS) entry which is preliminary data.</text>
</comment>
<evidence type="ECO:0000259" key="2">
    <source>
        <dbReference type="PROSITE" id="PS50181"/>
    </source>
</evidence>
<dbReference type="EMBL" id="JACTNZ010000004">
    <property type="protein sequence ID" value="KAG5554843.1"/>
    <property type="molecule type" value="Genomic_DNA"/>
</dbReference>
<accession>A0AAV6KQE5</accession>
<feature type="domain" description="F-box" evidence="2">
    <location>
        <begin position="47"/>
        <end position="96"/>
    </location>
</feature>
<reference evidence="3" key="1">
    <citation type="submission" date="2020-08" db="EMBL/GenBank/DDBJ databases">
        <title>Plant Genome Project.</title>
        <authorList>
            <person name="Zhang R.-G."/>
        </authorList>
    </citation>
    <scope>NUCLEOTIDE SEQUENCE</scope>
    <source>
        <strain evidence="3">WSP0</strain>
        <tissue evidence="3">Leaf</tissue>
    </source>
</reference>
<organism evidence="3 4">
    <name type="scientific">Rhododendron griersonianum</name>
    <dbReference type="NCBI Taxonomy" id="479676"/>
    <lineage>
        <taxon>Eukaryota</taxon>
        <taxon>Viridiplantae</taxon>
        <taxon>Streptophyta</taxon>
        <taxon>Embryophyta</taxon>
        <taxon>Tracheophyta</taxon>
        <taxon>Spermatophyta</taxon>
        <taxon>Magnoliopsida</taxon>
        <taxon>eudicotyledons</taxon>
        <taxon>Gunneridae</taxon>
        <taxon>Pentapetalae</taxon>
        <taxon>asterids</taxon>
        <taxon>Ericales</taxon>
        <taxon>Ericaceae</taxon>
        <taxon>Ericoideae</taxon>
        <taxon>Rhodoreae</taxon>
        <taxon>Rhododendron</taxon>
    </lineage>
</organism>